<keyword evidence="22" id="KW-0812">Transmembrane</keyword>
<keyword evidence="15" id="KW-0902">Two-component regulatory system</keyword>
<feature type="domain" description="Histidine kinase" evidence="23">
    <location>
        <begin position="299"/>
        <end position="521"/>
    </location>
</feature>
<dbReference type="SUPFAM" id="SSF47384">
    <property type="entry name" value="Homodimeric domain of signal transducing histidine kinase"/>
    <property type="match status" value="1"/>
</dbReference>
<dbReference type="EC" id="2.7.13.3" evidence="5"/>
<sequence>MRLPVPKRLRDLSLRHKILLANFLMVLVPVLLIAVLGTLLLAGLRFTGTLRQAELALLWPERGPAMAVSYAVSDLRWQSERSGGRAKRFAEACRLLEQNGVQVVIARRTPEGAPPEPRDGQVPSAQHAAQPALLYASPGADAAAVVREARRSLGAPRAEGTRWQQGEFAFVHRARGGCEVYAYGHLPLPTPGQADTAEYMKSAVEGLAFFGLLLSLAFIVWLGLSLARLLSRQVLDPLAELRAAAEEVGRGNLSGRLFFRSRDEVGETCACFDRMRAELLAAREAQERYEQGRRELIAGISHDLSTPLTAIGGYATGLADGIAKTPERRRRYAERITALVAQLSHLVDRLFLLSRLDLGRVAFRCAPLAVHACLGAWIEARRADWAARGQALAYEAAEAARGCRVSLDAAEFSRVLENLESNSLKYGGDAAGKVSALLSLQAVSGGVRIVWRDHGRGVSPDDLPHLFESFYRADKSRGEQPGHGLGMAIAARIVTGMGGRIWAEQAAGGGLAVCMEFPVLPPEKMPDGAQAAAAGAAQAGGRKASAVEDGSVQTAAGGTAPAAPQIFKEPLIK</sequence>
<evidence type="ECO:0000256" key="6">
    <source>
        <dbReference type="ARBA" id="ARBA00022475"/>
    </source>
</evidence>
<keyword evidence="6" id="KW-1003">Cell membrane</keyword>
<evidence type="ECO:0000256" key="1">
    <source>
        <dbReference type="ARBA" id="ARBA00000085"/>
    </source>
</evidence>
<comment type="caution">
    <text evidence="25">The sequence shown here is derived from an EMBL/GenBank/DDBJ whole genome shotgun (WGS) entry which is preliminary data.</text>
</comment>
<dbReference type="PRINTS" id="PR00344">
    <property type="entry name" value="BCTRLSENSOR"/>
</dbReference>
<keyword evidence="22" id="KW-0472">Membrane</keyword>
<dbReference type="SMART" id="SM00304">
    <property type="entry name" value="HAMP"/>
    <property type="match status" value="1"/>
</dbReference>
<dbReference type="Pfam" id="PF02518">
    <property type="entry name" value="HATPase_c"/>
    <property type="match status" value="1"/>
</dbReference>
<dbReference type="CDD" id="cd06225">
    <property type="entry name" value="HAMP"/>
    <property type="match status" value="1"/>
</dbReference>
<keyword evidence="22" id="KW-1133">Transmembrane helix</keyword>
<reference evidence="25 26" key="1">
    <citation type="submission" date="2020-04" db="EMBL/GenBank/DDBJ databases">
        <authorList>
            <person name="Hitch T.C.A."/>
            <person name="Wylensek D."/>
            <person name="Clavel T."/>
        </authorList>
    </citation>
    <scope>NUCLEOTIDE SEQUENCE [LARGE SCALE GENOMIC DNA]</scope>
    <source>
        <strain evidence="25 26">PG-130-P53-12</strain>
    </source>
</reference>
<evidence type="ECO:0000256" key="11">
    <source>
        <dbReference type="ARBA" id="ARBA00022801"/>
    </source>
</evidence>
<dbReference type="SMART" id="SM00388">
    <property type="entry name" value="HisKA"/>
    <property type="match status" value="1"/>
</dbReference>
<feature type="compositionally biased region" description="Low complexity" evidence="21">
    <location>
        <begin position="553"/>
        <end position="565"/>
    </location>
</feature>
<feature type="transmembrane region" description="Helical" evidence="22">
    <location>
        <begin position="20"/>
        <end position="42"/>
    </location>
</feature>
<keyword evidence="7" id="KW-0597">Phosphoprotein</keyword>
<dbReference type="Gene3D" id="1.10.287.130">
    <property type="match status" value="1"/>
</dbReference>
<dbReference type="EMBL" id="JABAFA010000017">
    <property type="protein sequence ID" value="NMD99051.1"/>
    <property type="molecule type" value="Genomic_DNA"/>
</dbReference>
<dbReference type="AlphaFoldDB" id="A0A848BDF1"/>
<feature type="transmembrane region" description="Helical" evidence="22">
    <location>
        <begin position="207"/>
        <end position="230"/>
    </location>
</feature>
<dbReference type="Pfam" id="PF00512">
    <property type="entry name" value="HisKA"/>
    <property type="match status" value="1"/>
</dbReference>
<evidence type="ECO:0000256" key="16">
    <source>
        <dbReference type="ARBA" id="ARBA00023016"/>
    </source>
</evidence>
<keyword evidence="11" id="KW-0378">Hydrolase</keyword>
<dbReference type="PROSITE" id="PS50885">
    <property type="entry name" value="HAMP"/>
    <property type="match status" value="1"/>
</dbReference>
<evidence type="ECO:0000256" key="10">
    <source>
        <dbReference type="ARBA" id="ARBA00022777"/>
    </source>
</evidence>
<dbReference type="InterPro" id="IPR003660">
    <property type="entry name" value="HAMP_dom"/>
</dbReference>
<organism evidence="25 26">
    <name type="scientific">Selenomonas bovis</name>
    <dbReference type="NCBI Taxonomy" id="416586"/>
    <lineage>
        <taxon>Bacteria</taxon>
        <taxon>Bacillati</taxon>
        <taxon>Bacillota</taxon>
        <taxon>Negativicutes</taxon>
        <taxon>Selenomonadales</taxon>
        <taxon>Selenomonadaceae</taxon>
        <taxon>Selenomonas</taxon>
    </lineage>
</organism>
<dbReference type="Gene3D" id="3.30.565.10">
    <property type="entry name" value="Histidine kinase-like ATPase, C-terminal domain"/>
    <property type="match status" value="1"/>
</dbReference>
<dbReference type="InterPro" id="IPR005467">
    <property type="entry name" value="His_kinase_dom"/>
</dbReference>
<dbReference type="GO" id="GO:0005524">
    <property type="term" value="F:ATP binding"/>
    <property type="evidence" value="ECO:0007669"/>
    <property type="project" value="UniProtKB-KW"/>
</dbReference>
<dbReference type="Pfam" id="PF00672">
    <property type="entry name" value="HAMP"/>
    <property type="match status" value="1"/>
</dbReference>
<dbReference type="InterPro" id="IPR036097">
    <property type="entry name" value="HisK_dim/P_sf"/>
</dbReference>
<dbReference type="GO" id="GO:0005886">
    <property type="term" value="C:plasma membrane"/>
    <property type="evidence" value="ECO:0007669"/>
    <property type="project" value="UniProtKB-SubCell"/>
</dbReference>
<evidence type="ECO:0000256" key="17">
    <source>
        <dbReference type="ARBA" id="ARBA00023026"/>
    </source>
</evidence>
<dbReference type="InterPro" id="IPR050980">
    <property type="entry name" value="2C_sensor_his_kinase"/>
</dbReference>
<evidence type="ECO:0000256" key="4">
    <source>
        <dbReference type="ARBA" id="ARBA00004651"/>
    </source>
</evidence>
<keyword evidence="9" id="KW-0547">Nucleotide-binding</keyword>
<dbReference type="SMART" id="SM00387">
    <property type="entry name" value="HATPase_c"/>
    <property type="match status" value="1"/>
</dbReference>
<evidence type="ECO:0000313" key="26">
    <source>
        <dbReference type="Proteomes" id="UP000543804"/>
    </source>
</evidence>
<keyword evidence="10 25" id="KW-0418">Kinase</keyword>
<keyword evidence="17" id="KW-0843">Virulence</keyword>
<evidence type="ECO:0000256" key="12">
    <source>
        <dbReference type="ARBA" id="ARBA00022840"/>
    </source>
</evidence>
<evidence type="ECO:0000256" key="19">
    <source>
        <dbReference type="ARBA" id="ARBA00040454"/>
    </source>
</evidence>
<evidence type="ECO:0000256" key="8">
    <source>
        <dbReference type="ARBA" id="ARBA00022679"/>
    </source>
</evidence>
<comment type="cofactor">
    <cofactor evidence="3">
        <name>Mg(2+)</name>
        <dbReference type="ChEBI" id="CHEBI:18420"/>
    </cofactor>
</comment>
<dbReference type="Proteomes" id="UP000543804">
    <property type="component" value="Unassembled WGS sequence"/>
</dbReference>
<evidence type="ECO:0000313" key="25">
    <source>
        <dbReference type="EMBL" id="NMD99051.1"/>
    </source>
</evidence>
<dbReference type="InterPro" id="IPR003594">
    <property type="entry name" value="HATPase_dom"/>
</dbReference>
<proteinExistence type="predicted"/>
<evidence type="ECO:0000256" key="7">
    <source>
        <dbReference type="ARBA" id="ARBA00022553"/>
    </source>
</evidence>
<evidence type="ECO:0000256" key="13">
    <source>
        <dbReference type="ARBA" id="ARBA00022842"/>
    </source>
</evidence>
<comment type="catalytic activity">
    <reaction evidence="1">
        <text>ATP + protein L-histidine = ADP + protein N-phospho-L-histidine.</text>
        <dbReference type="EC" id="2.7.13.3"/>
    </reaction>
</comment>
<protein>
    <recommendedName>
        <fullName evidence="19">Signal transduction histidine-protein kinase/phosphatase MprB</fullName>
        <ecNumber evidence="5">2.7.13.3</ecNumber>
    </recommendedName>
    <alternativeName>
        <fullName evidence="20">Mycobacterial persistence regulator B</fullName>
    </alternativeName>
</protein>
<evidence type="ECO:0000256" key="20">
    <source>
        <dbReference type="ARBA" id="ARBA00041776"/>
    </source>
</evidence>
<comment type="cofactor">
    <cofactor evidence="2">
        <name>Mn(2+)</name>
        <dbReference type="ChEBI" id="CHEBI:29035"/>
    </cofactor>
</comment>
<comment type="subcellular location">
    <subcellularLocation>
        <location evidence="4">Cell membrane</location>
        <topology evidence="4">Multi-pass membrane protein</topology>
    </subcellularLocation>
</comment>
<keyword evidence="18" id="KW-0464">Manganese</keyword>
<dbReference type="InterPro" id="IPR004358">
    <property type="entry name" value="Sig_transdc_His_kin-like_C"/>
</dbReference>
<dbReference type="InterPro" id="IPR003661">
    <property type="entry name" value="HisK_dim/P_dom"/>
</dbReference>
<evidence type="ECO:0000256" key="21">
    <source>
        <dbReference type="SAM" id="MobiDB-lite"/>
    </source>
</evidence>
<keyword evidence="8" id="KW-0808">Transferase</keyword>
<dbReference type="SUPFAM" id="SSF158472">
    <property type="entry name" value="HAMP domain-like"/>
    <property type="match status" value="1"/>
</dbReference>
<evidence type="ECO:0000256" key="5">
    <source>
        <dbReference type="ARBA" id="ARBA00012438"/>
    </source>
</evidence>
<dbReference type="CDD" id="cd00082">
    <property type="entry name" value="HisKA"/>
    <property type="match status" value="1"/>
</dbReference>
<evidence type="ECO:0000256" key="2">
    <source>
        <dbReference type="ARBA" id="ARBA00001936"/>
    </source>
</evidence>
<dbReference type="PANTHER" id="PTHR44936">
    <property type="entry name" value="SENSOR PROTEIN CREC"/>
    <property type="match status" value="1"/>
</dbReference>
<feature type="region of interest" description="Disordered" evidence="21">
    <location>
        <begin position="548"/>
        <end position="573"/>
    </location>
</feature>
<dbReference type="PROSITE" id="PS50109">
    <property type="entry name" value="HIS_KIN"/>
    <property type="match status" value="1"/>
</dbReference>
<dbReference type="InterPro" id="IPR036890">
    <property type="entry name" value="HATPase_C_sf"/>
</dbReference>
<dbReference type="RefSeq" id="WP_206191547.1">
    <property type="nucleotide sequence ID" value="NZ_JABAFA010000017.1"/>
</dbReference>
<evidence type="ECO:0000256" key="18">
    <source>
        <dbReference type="ARBA" id="ARBA00023211"/>
    </source>
</evidence>
<evidence type="ECO:0000256" key="9">
    <source>
        <dbReference type="ARBA" id="ARBA00022741"/>
    </source>
</evidence>
<dbReference type="SUPFAM" id="SSF55874">
    <property type="entry name" value="ATPase domain of HSP90 chaperone/DNA topoisomerase II/histidine kinase"/>
    <property type="match status" value="1"/>
</dbReference>
<dbReference type="GO" id="GO:0000155">
    <property type="term" value="F:phosphorelay sensor kinase activity"/>
    <property type="evidence" value="ECO:0007669"/>
    <property type="project" value="InterPro"/>
</dbReference>
<evidence type="ECO:0000259" key="24">
    <source>
        <dbReference type="PROSITE" id="PS50885"/>
    </source>
</evidence>
<gene>
    <name evidence="25" type="ORF">HF878_06090</name>
</gene>
<dbReference type="Gene3D" id="6.10.340.10">
    <property type="match status" value="1"/>
</dbReference>
<keyword evidence="12" id="KW-0067">ATP-binding</keyword>
<accession>A0A848BDF1</accession>
<dbReference type="GO" id="GO:0004721">
    <property type="term" value="F:phosphoprotein phosphatase activity"/>
    <property type="evidence" value="ECO:0007669"/>
    <property type="project" value="UniProtKB-KW"/>
</dbReference>
<evidence type="ECO:0000256" key="3">
    <source>
        <dbReference type="ARBA" id="ARBA00001946"/>
    </source>
</evidence>
<evidence type="ECO:0000256" key="22">
    <source>
        <dbReference type="SAM" id="Phobius"/>
    </source>
</evidence>
<keyword evidence="14" id="KW-0904">Protein phosphatase</keyword>
<feature type="domain" description="HAMP" evidence="24">
    <location>
        <begin position="232"/>
        <end position="284"/>
    </location>
</feature>
<keyword evidence="16" id="KW-0346">Stress response</keyword>
<name>A0A848BDF1_9FIRM</name>
<dbReference type="PANTHER" id="PTHR44936:SF9">
    <property type="entry name" value="SENSOR PROTEIN CREC"/>
    <property type="match status" value="1"/>
</dbReference>
<evidence type="ECO:0000256" key="14">
    <source>
        <dbReference type="ARBA" id="ARBA00022912"/>
    </source>
</evidence>
<evidence type="ECO:0000259" key="23">
    <source>
        <dbReference type="PROSITE" id="PS50109"/>
    </source>
</evidence>
<evidence type="ECO:0000256" key="15">
    <source>
        <dbReference type="ARBA" id="ARBA00023012"/>
    </source>
</evidence>
<keyword evidence="13" id="KW-0460">Magnesium</keyword>
<keyword evidence="26" id="KW-1185">Reference proteome</keyword>